<comment type="similarity">
    <text evidence="2 12">Belongs to the activator 1 large subunit family.</text>
</comment>
<dbReference type="GO" id="GO:0003677">
    <property type="term" value="F:DNA binding"/>
    <property type="evidence" value="ECO:0007669"/>
    <property type="project" value="UniProtKB-KW"/>
</dbReference>
<dbReference type="PANTHER" id="PTHR23389">
    <property type="entry name" value="CHROMOSOME TRANSMISSION FIDELITY FACTOR 18"/>
    <property type="match status" value="1"/>
</dbReference>
<dbReference type="SMART" id="SM00292">
    <property type="entry name" value="BRCT"/>
    <property type="match status" value="1"/>
</dbReference>
<evidence type="ECO:0000256" key="12">
    <source>
        <dbReference type="PIRNR" id="PIRNR036578"/>
    </source>
</evidence>
<organism evidence="15 16">
    <name type="scientific">Henosepilachna vigintioctopunctata</name>
    <dbReference type="NCBI Taxonomy" id="420089"/>
    <lineage>
        <taxon>Eukaryota</taxon>
        <taxon>Metazoa</taxon>
        <taxon>Ecdysozoa</taxon>
        <taxon>Arthropoda</taxon>
        <taxon>Hexapoda</taxon>
        <taxon>Insecta</taxon>
        <taxon>Pterygota</taxon>
        <taxon>Neoptera</taxon>
        <taxon>Endopterygota</taxon>
        <taxon>Coleoptera</taxon>
        <taxon>Polyphaga</taxon>
        <taxon>Cucujiformia</taxon>
        <taxon>Coccinelloidea</taxon>
        <taxon>Coccinellidae</taxon>
        <taxon>Epilachninae</taxon>
        <taxon>Epilachnini</taxon>
        <taxon>Henosepilachna</taxon>
    </lineage>
</organism>
<dbReference type="Pfam" id="PF08519">
    <property type="entry name" value="RFC1"/>
    <property type="match status" value="1"/>
</dbReference>
<dbReference type="EMBL" id="JARQZJ010000001">
    <property type="protein sequence ID" value="KAK9869471.1"/>
    <property type="molecule type" value="Genomic_DNA"/>
</dbReference>
<dbReference type="FunFam" id="1.20.272.10:FF:000005">
    <property type="entry name" value="Replication factor C subunit 1"/>
    <property type="match status" value="1"/>
</dbReference>
<name>A0AAW1TH97_9CUCU</name>
<feature type="region of interest" description="Disordered" evidence="13">
    <location>
        <begin position="1"/>
        <end position="98"/>
    </location>
</feature>
<feature type="region of interest" description="Disordered" evidence="13">
    <location>
        <begin position="114"/>
        <end position="178"/>
    </location>
</feature>
<dbReference type="PROSITE" id="PS50172">
    <property type="entry name" value="BRCT"/>
    <property type="match status" value="1"/>
</dbReference>
<evidence type="ECO:0000256" key="4">
    <source>
        <dbReference type="ARBA" id="ARBA00022553"/>
    </source>
</evidence>
<evidence type="ECO:0000256" key="1">
    <source>
        <dbReference type="ARBA" id="ARBA00004123"/>
    </source>
</evidence>
<dbReference type="SUPFAM" id="SSF48019">
    <property type="entry name" value="post-AAA+ oligomerization domain-like"/>
    <property type="match status" value="1"/>
</dbReference>
<dbReference type="GO" id="GO:0005663">
    <property type="term" value="C:DNA replication factor C complex"/>
    <property type="evidence" value="ECO:0007669"/>
    <property type="project" value="InterPro"/>
</dbReference>
<evidence type="ECO:0000256" key="7">
    <source>
        <dbReference type="ARBA" id="ARBA00022840"/>
    </source>
</evidence>
<dbReference type="CDD" id="cd00009">
    <property type="entry name" value="AAA"/>
    <property type="match status" value="1"/>
</dbReference>
<dbReference type="GO" id="GO:0006260">
    <property type="term" value="P:DNA replication"/>
    <property type="evidence" value="ECO:0007669"/>
    <property type="project" value="UniProtKB-KW"/>
</dbReference>
<proteinExistence type="inferred from homology"/>
<dbReference type="FunFam" id="1.10.8.60:FF:000021">
    <property type="entry name" value="Replication factor C subunit 1"/>
    <property type="match status" value="1"/>
</dbReference>
<evidence type="ECO:0000313" key="15">
    <source>
        <dbReference type="EMBL" id="KAK9869471.1"/>
    </source>
</evidence>
<dbReference type="GO" id="GO:0006281">
    <property type="term" value="P:DNA repair"/>
    <property type="evidence" value="ECO:0007669"/>
    <property type="project" value="InterPro"/>
</dbReference>
<comment type="subcellular location">
    <subcellularLocation>
        <location evidence="1 12">Nucleus</location>
    </subcellularLocation>
</comment>
<dbReference type="FunFam" id="3.40.50.10190:FF:000001">
    <property type="entry name" value="Replication factor C subunit 1"/>
    <property type="match status" value="1"/>
</dbReference>
<feature type="region of interest" description="Disordered" evidence="13">
    <location>
        <begin position="373"/>
        <end position="397"/>
    </location>
</feature>
<evidence type="ECO:0000256" key="6">
    <source>
        <dbReference type="ARBA" id="ARBA00022741"/>
    </source>
</evidence>
<dbReference type="GO" id="GO:0003689">
    <property type="term" value="F:DNA clamp loader activity"/>
    <property type="evidence" value="ECO:0007669"/>
    <property type="project" value="UniProtKB-UniRule"/>
</dbReference>
<dbReference type="GO" id="GO:0016887">
    <property type="term" value="F:ATP hydrolysis activity"/>
    <property type="evidence" value="ECO:0007669"/>
    <property type="project" value="InterPro"/>
</dbReference>
<evidence type="ECO:0000256" key="8">
    <source>
        <dbReference type="ARBA" id="ARBA00023125"/>
    </source>
</evidence>
<dbReference type="InterPro" id="IPR003959">
    <property type="entry name" value="ATPase_AAA_core"/>
</dbReference>
<comment type="caution">
    <text evidence="15">The sequence shown here is derived from an EMBL/GenBank/DDBJ whole genome shotgun (WGS) entry which is preliminary data.</text>
</comment>
<comment type="function">
    <text evidence="10">Subunit of the replication factor C (RFC) complex which acts during elongation of primed DNA templates by DNA polymerases delta and epsilon, and is necessary for ATP-dependent loading of proliferating cell nuclear antigen (PCNA) onto primed DNA. This subunit binds to the primer-template junction. Binds the PO-B transcription element as well as other GA rich DNA sequences. Can bind single- or double-stranded DNA.</text>
</comment>
<sequence length="1182" mass="132793">MSMKDIRSFFKPVSSSSSSSKDKTTGSVKSNVPDCKEHSKSISSTESKVTKTKKARTKNVASSPKKTVKNKNEKLQPRKKLVIVSSDSDSCDADMKNKNDKLELIKKLEIVSSDSDSCDALEKPRISKKIKHQVNSQDSPAEEQVKKNSAASPDNKLGGQLKKSSKEQEHSTINLKKLHNIDKITKDDKFKSSDSDDSNVVCATPDTHVKAKKRKLQILSSDSEDDVSSAKCKIVQKDLKKKDVAHEKLKPVSIADIFGKEVKQSKISTKNISQNLKVSEKVISTKKNRGIKKKTTELNVHEDKDFEQTLIDLDDDDDEIFLQNEEILDKTIENATQKNLTDNTINNIENVPQNVNELDDDQTEFIENIDSNHEPNEISNKRKLNSEKNEKGDDDILNKSKKAKFEHMDSGIDDQERYEKKRYCALQYQQYLNRSGPKNYGGKEYPKGKPDCLSGLCFLRTGVLDSLETEEFEDMVKKHGGRTVNAVSKKVNYIVVGEDPGPAKLQKAKNYGIPTISEDELLDMILQKSGLDKKYTVPKVSSFEDGGINDSFSSNLSEEISQMKAEEPNLSMNNDKEQSLKLSNKEETLIKDSKEACIKKQCLDTEEKQFESAPKKPLQYEANSICLSEKYRPKELKQVVGQQLDNSNMNKLRKWLSLWHASEKLRKQNKIPRPSPWDKNSDGSYFKCALLSGPPGVGKTTTATLVAESLGFNIVEFNASDTRSKKLLQVEVAAALSTRNISSFHINSQGLDNKRVILMDEVDGMAGNEDRGGMQELILLIKNSKIPIICMCNDRNHQKIRTLANYCFDLRFDKPKPQQILGFVMSICCKEGIKVTPRVVTEIINGTTCDIRQTLNQISMMANVGTEISVDEAKTISHASKKDTILGPWQVCKMVFNENDQKEMTLIDKSRLFFYDYSLGPLFVQENYLKVQPKVERKMTMRHVAAAAEAISMGATIDKKIRESNNWSLLDMQAIYSSVLPGYYMSGNFTGPIDFPGWLGKNSKKNKLKRLNNELALHTKIHTSGGALAMNLDYTRALLTAIVTPLKKKGLNGVTDAVEIMKSYQLLREDLDSLIELCNWPKQKNIMDGIASTVKSAFTRLYKKEVPLFSYSANSGISKAKHASYDDDLNEDENEEGSEQEEAIENDNLIKQIAKPKAQKKDSAKPSTSKKVSSKSKDKRKK</sequence>
<evidence type="ECO:0000256" key="11">
    <source>
        <dbReference type="ARBA" id="ARBA00064311"/>
    </source>
</evidence>
<dbReference type="Proteomes" id="UP001431783">
    <property type="component" value="Unassembled WGS sequence"/>
</dbReference>
<dbReference type="InterPro" id="IPR003593">
    <property type="entry name" value="AAA+_ATPase"/>
</dbReference>
<dbReference type="SUPFAM" id="SSF52540">
    <property type="entry name" value="P-loop containing nucleoside triphosphate hydrolases"/>
    <property type="match status" value="1"/>
</dbReference>
<evidence type="ECO:0000256" key="5">
    <source>
        <dbReference type="ARBA" id="ARBA00022705"/>
    </source>
</evidence>
<feature type="compositionally biased region" description="Acidic residues" evidence="13">
    <location>
        <begin position="1126"/>
        <end position="1145"/>
    </location>
</feature>
<keyword evidence="4" id="KW-0597">Phosphoprotein</keyword>
<evidence type="ECO:0000256" key="10">
    <source>
        <dbReference type="ARBA" id="ARBA00054501"/>
    </source>
</evidence>
<dbReference type="SUPFAM" id="SSF52113">
    <property type="entry name" value="BRCT domain"/>
    <property type="match status" value="1"/>
</dbReference>
<keyword evidence="16" id="KW-1185">Reference proteome</keyword>
<accession>A0AAW1TH97</accession>
<dbReference type="Gene3D" id="1.20.272.10">
    <property type="match status" value="1"/>
</dbReference>
<evidence type="ECO:0000256" key="9">
    <source>
        <dbReference type="ARBA" id="ARBA00023242"/>
    </source>
</evidence>
<keyword evidence="9 12" id="KW-0539">Nucleus</keyword>
<keyword evidence="6 12" id="KW-0547">Nucleotide-binding</keyword>
<dbReference type="GO" id="GO:0005634">
    <property type="term" value="C:nucleus"/>
    <property type="evidence" value="ECO:0007669"/>
    <property type="project" value="UniProtKB-SubCell"/>
</dbReference>
<dbReference type="AlphaFoldDB" id="A0AAW1TH97"/>
<evidence type="ECO:0000256" key="3">
    <source>
        <dbReference type="ARBA" id="ARBA00020401"/>
    </source>
</evidence>
<dbReference type="Gene3D" id="1.10.8.60">
    <property type="match status" value="1"/>
</dbReference>
<protein>
    <recommendedName>
        <fullName evidence="3 12">Replication factor C subunit 1</fullName>
    </recommendedName>
</protein>
<dbReference type="FunFam" id="3.40.50.300:FF:000395">
    <property type="entry name" value="Replication factor C subunit 1"/>
    <property type="match status" value="1"/>
</dbReference>
<dbReference type="InterPro" id="IPR001357">
    <property type="entry name" value="BRCT_dom"/>
</dbReference>
<evidence type="ECO:0000259" key="14">
    <source>
        <dbReference type="PROSITE" id="PS50172"/>
    </source>
</evidence>
<dbReference type="Gene3D" id="3.40.50.10190">
    <property type="entry name" value="BRCT domain"/>
    <property type="match status" value="1"/>
</dbReference>
<keyword evidence="7 12" id="KW-0067">ATP-binding</keyword>
<feature type="compositionally biased region" description="Basic residues" evidence="13">
    <location>
        <begin position="1172"/>
        <end position="1182"/>
    </location>
</feature>
<feature type="region of interest" description="Disordered" evidence="13">
    <location>
        <begin position="1123"/>
        <end position="1182"/>
    </location>
</feature>
<evidence type="ECO:0000256" key="2">
    <source>
        <dbReference type="ARBA" id="ARBA00006116"/>
    </source>
</evidence>
<dbReference type="InterPro" id="IPR013725">
    <property type="entry name" value="DNA_replication_fac_RFC1_C"/>
</dbReference>
<dbReference type="InterPro" id="IPR012178">
    <property type="entry name" value="RFC1"/>
</dbReference>
<dbReference type="PANTHER" id="PTHR23389:SF6">
    <property type="entry name" value="REPLICATION FACTOR C SUBUNIT 1"/>
    <property type="match status" value="1"/>
</dbReference>
<dbReference type="Gene3D" id="3.40.50.300">
    <property type="entry name" value="P-loop containing nucleotide triphosphate hydrolases"/>
    <property type="match status" value="1"/>
</dbReference>
<dbReference type="Pfam" id="PF00533">
    <property type="entry name" value="BRCT"/>
    <property type="match status" value="1"/>
</dbReference>
<keyword evidence="5 12" id="KW-0235">DNA replication</keyword>
<dbReference type="Pfam" id="PF25361">
    <property type="entry name" value="AAA_lid_RFC1"/>
    <property type="match status" value="1"/>
</dbReference>
<dbReference type="InterPro" id="IPR008921">
    <property type="entry name" value="DNA_pol3_clamp-load_cplx_C"/>
</dbReference>
<evidence type="ECO:0000313" key="16">
    <source>
        <dbReference type="Proteomes" id="UP001431783"/>
    </source>
</evidence>
<dbReference type="InterPro" id="IPR036420">
    <property type="entry name" value="BRCT_dom_sf"/>
</dbReference>
<evidence type="ECO:0000256" key="13">
    <source>
        <dbReference type="SAM" id="MobiDB-lite"/>
    </source>
</evidence>
<dbReference type="SMART" id="SM00382">
    <property type="entry name" value="AAA"/>
    <property type="match status" value="1"/>
</dbReference>
<feature type="compositionally biased region" description="Low complexity" evidence="13">
    <location>
        <begin position="9"/>
        <end position="30"/>
    </location>
</feature>
<dbReference type="InterPro" id="IPR027417">
    <property type="entry name" value="P-loop_NTPase"/>
</dbReference>
<keyword evidence="8" id="KW-0238">DNA-binding</keyword>
<dbReference type="PIRSF" id="PIRSF036578">
    <property type="entry name" value="RFC1"/>
    <property type="match status" value="1"/>
</dbReference>
<gene>
    <name evidence="15" type="ORF">WA026_003226</name>
</gene>
<reference evidence="15 16" key="1">
    <citation type="submission" date="2023-03" db="EMBL/GenBank/DDBJ databases">
        <title>Genome insight into feeding habits of ladybird beetles.</title>
        <authorList>
            <person name="Li H.-S."/>
            <person name="Huang Y.-H."/>
            <person name="Pang H."/>
        </authorList>
    </citation>
    <scope>NUCLEOTIDE SEQUENCE [LARGE SCALE GENOMIC DNA]</scope>
    <source>
        <strain evidence="15">SYSU_2023b</strain>
        <tissue evidence="15">Whole body</tissue>
    </source>
</reference>
<dbReference type="GO" id="GO:0005524">
    <property type="term" value="F:ATP binding"/>
    <property type="evidence" value="ECO:0007669"/>
    <property type="project" value="UniProtKB-UniRule"/>
</dbReference>
<dbReference type="Pfam" id="PF00004">
    <property type="entry name" value="AAA"/>
    <property type="match status" value="1"/>
</dbReference>
<feature type="domain" description="BRCT" evidence="14">
    <location>
        <begin position="448"/>
        <end position="538"/>
    </location>
</feature>
<comment type="subunit">
    <text evidence="11">Large subunit of the RFC complex, an heteropentameric complex consisting of RFC1 and four small subunits RFC2, RFC3, RFC4 and RFC5; the RFC complex interacts with PCNA and the interaction involves RFC1.</text>
</comment>